<dbReference type="EMBL" id="CP126655">
    <property type="protein sequence ID" value="WJZ94095.1"/>
    <property type="molecule type" value="Genomic_DNA"/>
</dbReference>
<dbReference type="InterPro" id="IPR058922">
    <property type="entry name" value="WHD_DRP"/>
</dbReference>
<dbReference type="Pfam" id="PF23598">
    <property type="entry name" value="LRR_14"/>
    <property type="match status" value="1"/>
</dbReference>
<dbReference type="InterPro" id="IPR002182">
    <property type="entry name" value="NB-ARC"/>
</dbReference>
<evidence type="ECO:0000259" key="6">
    <source>
        <dbReference type="Pfam" id="PF00931"/>
    </source>
</evidence>
<dbReference type="Proteomes" id="UP001227230">
    <property type="component" value="Chromosome 8"/>
</dbReference>
<protein>
    <recommendedName>
        <fullName evidence="12">Disease resistance protein RGA3</fullName>
    </recommendedName>
</protein>
<dbReference type="PRINTS" id="PR00364">
    <property type="entry name" value="DISEASERSIST"/>
</dbReference>
<dbReference type="PANTHER" id="PTHR36766:SF61">
    <property type="entry name" value="NB-ARC DOMAIN DISEASE RESISTANCE PROTEIN"/>
    <property type="match status" value="1"/>
</dbReference>
<dbReference type="InterPro" id="IPR041118">
    <property type="entry name" value="Rx_N"/>
</dbReference>
<dbReference type="Gene3D" id="1.10.8.430">
    <property type="entry name" value="Helical domain of apoptotic protease-activating factors"/>
    <property type="match status" value="1"/>
</dbReference>
<dbReference type="InterPro" id="IPR038005">
    <property type="entry name" value="RX-like_CC"/>
</dbReference>
<dbReference type="Gene3D" id="1.10.10.10">
    <property type="entry name" value="Winged helix-like DNA-binding domain superfamily/Winged helix DNA-binding domain"/>
    <property type="match status" value="1"/>
</dbReference>
<feature type="domain" description="Disease resistance N-terminal" evidence="7">
    <location>
        <begin position="43"/>
        <end position="129"/>
    </location>
</feature>
<dbReference type="CDD" id="cd14798">
    <property type="entry name" value="RX-CC_like"/>
    <property type="match status" value="1"/>
</dbReference>
<dbReference type="Gene3D" id="1.20.5.4130">
    <property type="match status" value="1"/>
</dbReference>
<keyword evidence="4" id="KW-0067">ATP-binding</keyword>
<evidence type="ECO:0000259" key="8">
    <source>
        <dbReference type="Pfam" id="PF23559"/>
    </source>
</evidence>
<feature type="domain" description="NB-ARC" evidence="6">
    <location>
        <begin position="206"/>
        <end position="394"/>
    </location>
</feature>
<evidence type="ECO:0000256" key="4">
    <source>
        <dbReference type="ARBA" id="ARBA00022840"/>
    </source>
</evidence>
<gene>
    <name evidence="10" type="ORF">VitviT2T_012985</name>
</gene>
<evidence type="ECO:0000256" key="2">
    <source>
        <dbReference type="ARBA" id="ARBA00022741"/>
    </source>
</evidence>
<feature type="coiled-coil region" evidence="5">
    <location>
        <begin position="67"/>
        <end position="118"/>
    </location>
</feature>
<keyword evidence="5" id="KW-0175">Coiled coil</keyword>
<dbReference type="Pfam" id="PF23559">
    <property type="entry name" value="WHD_DRP"/>
    <property type="match status" value="1"/>
</dbReference>
<evidence type="ECO:0000256" key="5">
    <source>
        <dbReference type="SAM" id="Coils"/>
    </source>
</evidence>
<keyword evidence="2" id="KW-0547">Nucleotide-binding</keyword>
<evidence type="ECO:0000259" key="9">
    <source>
        <dbReference type="Pfam" id="PF23598"/>
    </source>
</evidence>
<dbReference type="Pfam" id="PF00931">
    <property type="entry name" value="NB-ARC"/>
    <property type="match status" value="1"/>
</dbReference>
<reference evidence="10 11" key="1">
    <citation type="journal article" date="2023" name="Hortic Res">
        <title>The complete reference genome for grapevine (Vitis vinifera L.) genetics and breeding.</title>
        <authorList>
            <person name="Shi X."/>
            <person name="Cao S."/>
            <person name="Wang X."/>
            <person name="Huang S."/>
            <person name="Wang Y."/>
            <person name="Liu Z."/>
            <person name="Liu W."/>
            <person name="Leng X."/>
            <person name="Peng Y."/>
            <person name="Wang N."/>
            <person name="Wang Y."/>
            <person name="Ma Z."/>
            <person name="Xu X."/>
            <person name="Zhang F."/>
            <person name="Xue H."/>
            <person name="Zhong H."/>
            <person name="Wang Y."/>
            <person name="Zhang K."/>
            <person name="Velt A."/>
            <person name="Avia K."/>
            <person name="Holtgrawe D."/>
            <person name="Grimplet J."/>
            <person name="Matus J.T."/>
            <person name="Ware D."/>
            <person name="Wu X."/>
            <person name="Wang H."/>
            <person name="Liu C."/>
            <person name="Fang Y."/>
            <person name="Rustenholz C."/>
            <person name="Cheng Z."/>
            <person name="Xiao H."/>
            <person name="Zhou Y."/>
        </authorList>
    </citation>
    <scope>NUCLEOTIDE SEQUENCE [LARGE SCALE GENOMIC DNA]</scope>
    <source>
        <strain evidence="11">cv. Pinot noir / PN40024</strain>
        <tissue evidence="10">Leaf</tissue>
    </source>
</reference>
<evidence type="ECO:0000256" key="1">
    <source>
        <dbReference type="ARBA" id="ARBA00022737"/>
    </source>
</evidence>
<keyword evidence="3" id="KW-0611">Plant defense</keyword>
<evidence type="ECO:0000256" key="3">
    <source>
        <dbReference type="ARBA" id="ARBA00022821"/>
    </source>
</evidence>
<sequence length="906" mass="102554">MDAIALLHPSQTLKKPVLLSDPLLALSSLLQSMAESFAFDLANKVLGKIASLALQEVALAWGVTADLDGLKDTLSVIQAVISDAEEQQSNSRQIADWLRKLKKALYEAEDVLDDFEYEALRRKVAKAGSITKQVHSFFSTSNPLPFSFKMGRKMKNLKERLDKIAADRSKFNLTERAVVVDTTHVVHRKREMTHSYVDVSNIIGREQDKENIVSILMKSSSDEQENVSVIPIIGIGGMGKTALAKLVYNDGRVVKHFDKRMWVCVSDEDNEIETLTKKILISATMGGTGTLSMDQFQNLRFSLAEFSMDELQTQLRNALDDKRYLLVLDDVWNSDREKWLKLKELLMGSAGGSKIVVTTRKKSVASVLGTFPAQELKGLPDEDCQSLFLKCAFKDGQGKQYPNLVKIGNQIVKKCGGVPLAVRSLGGLLYSKLEERDWELVRDNEIWTLEEKDDGILPALKLSYDELPSHLKPCFVFCSMFPKDYELNNVELIQLWMARGLIQPSSHNQELEDIGNQCIIELCSRSFFQDVEDYKVSVFFKMHDLVHDLALSIKKIESKEVEDASITDNVPEQILALLQEKNNIRTIWFPYSEINATAEYVGTCSSRFKYMRVLDLRGTDFEELPSSIGNMKHLRYLDICGNKRVKKLPASICKLYLLLTLSFKECTELEELPRDMGNFISLRFLAITTKQRAWPRKGNGLACLISLRWLLIAECNHVEFMFEGLQNLTALRSLEIRRCPSLVSLPPSVKHLPALETLMIFNCEMFNFMDEDGDEENDIQGISCRLRSLMVVDLPKLEALPGWLIQGLAASTLHYLLIRRCHKFKALPESLENLTSLQELRIDDCPQLSTLSGGMHRLTTLKVLSIRDCPELSKRCKPEIGEDWHKIAHVPEIYIDGEAIKSTTNN</sequence>
<dbReference type="InterPro" id="IPR055414">
    <property type="entry name" value="LRR_R13L4/SHOC2-like"/>
</dbReference>
<dbReference type="PANTHER" id="PTHR36766">
    <property type="entry name" value="PLANT BROAD-SPECTRUM MILDEW RESISTANCE PROTEIN RPW8"/>
    <property type="match status" value="1"/>
</dbReference>
<evidence type="ECO:0000313" key="10">
    <source>
        <dbReference type="EMBL" id="WJZ94095.1"/>
    </source>
</evidence>
<dbReference type="InterPro" id="IPR042197">
    <property type="entry name" value="Apaf_helical"/>
</dbReference>
<dbReference type="Pfam" id="PF18052">
    <property type="entry name" value="Rx_N"/>
    <property type="match status" value="1"/>
</dbReference>
<evidence type="ECO:0000259" key="7">
    <source>
        <dbReference type="Pfam" id="PF18052"/>
    </source>
</evidence>
<dbReference type="InterPro" id="IPR027417">
    <property type="entry name" value="P-loop_NTPase"/>
</dbReference>
<dbReference type="InterPro" id="IPR036388">
    <property type="entry name" value="WH-like_DNA-bd_sf"/>
</dbReference>
<evidence type="ECO:0008006" key="12">
    <source>
        <dbReference type="Google" id="ProtNLM"/>
    </source>
</evidence>
<dbReference type="Gene3D" id="3.80.10.10">
    <property type="entry name" value="Ribonuclease Inhibitor"/>
    <property type="match status" value="1"/>
</dbReference>
<keyword evidence="11" id="KW-1185">Reference proteome</keyword>
<dbReference type="Gene3D" id="3.40.50.300">
    <property type="entry name" value="P-loop containing nucleotide triphosphate hydrolases"/>
    <property type="match status" value="1"/>
</dbReference>
<accession>A0ABY9CFE2</accession>
<name>A0ABY9CFE2_VITVI</name>
<proteinExistence type="predicted"/>
<evidence type="ECO:0000313" key="11">
    <source>
        <dbReference type="Proteomes" id="UP001227230"/>
    </source>
</evidence>
<dbReference type="InterPro" id="IPR032675">
    <property type="entry name" value="LRR_dom_sf"/>
</dbReference>
<organism evidence="10 11">
    <name type="scientific">Vitis vinifera</name>
    <name type="common">Grape</name>
    <dbReference type="NCBI Taxonomy" id="29760"/>
    <lineage>
        <taxon>Eukaryota</taxon>
        <taxon>Viridiplantae</taxon>
        <taxon>Streptophyta</taxon>
        <taxon>Embryophyta</taxon>
        <taxon>Tracheophyta</taxon>
        <taxon>Spermatophyta</taxon>
        <taxon>Magnoliopsida</taxon>
        <taxon>eudicotyledons</taxon>
        <taxon>Gunneridae</taxon>
        <taxon>Pentapetalae</taxon>
        <taxon>rosids</taxon>
        <taxon>Vitales</taxon>
        <taxon>Vitaceae</taxon>
        <taxon>Viteae</taxon>
        <taxon>Vitis</taxon>
    </lineage>
</organism>
<feature type="domain" description="Disease resistance protein winged helix" evidence="8">
    <location>
        <begin position="480"/>
        <end position="550"/>
    </location>
</feature>
<feature type="domain" description="Disease resistance R13L4/SHOC-2-like LRR" evidence="9">
    <location>
        <begin position="605"/>
        <end position="818"/>
    </location>
</feature>
<keyword evidence="1" id="KW-0677">Repeat</keyword>
<dbReference type="SUPFAM" id="SSF52540">
    <property type="entry name" value="P-loop containing nucleoside triphosphate hydrolases"/>
    <property type="match status" value="1"/>
</dbReference>
<dbReference type="SUPFAM" id="SSF52058">
    <property type="entry name" value="L domain-like"/>
    <property type="match status" value="1"/>
</dbReference>